<dbReference type="AlphaFoldDB" id="A0AA40EUP0"/>
<evidence type="ECO:0000256" key="1">
    <source>
        <dbReference type="SAM" id="SignalP"/>
    </source>
</evidence>
<evidence type="ECO:0000313" key="3">
    <source>
        <dbReference type="Proteomes" id="UP001172155"/>
    </source>
</evidence>
<accession>A0AA40EUP0</accession>
<reference evidence="2" key="1">
    <citation type="submission" date="2023-06" db="EMBL/GenBank/DDBJ databases">
        <title>Genome-scale phylogeny and comparative genomics of the fungal order Sordariales.</title>
        <authorList>
            <consortium name="Lawrence Berkeley National Laboratory"/>
            <person name="Hensen N."/>
            <person name="Bonometti L."/>
            <person name="Westerberg I."/>
            <person name="Brannstrom I.O."/>
            <person name="Guillou S."/>
            <person name="Cros-Aarteil S."/>
            <person name="Calhoun S."/>
            <person name="Haridas S."/>
            <person name="Kuo A."/>
            <person name="Mondo S."/>
            <person name="Pangilinan J."/>
            <person name="Riley R."/>
            <person name="LaButti K."/>
            <person name="Andreopoulos B."/>
            <person name="Lipzen A."/>
            <person name="Chen C."/>
            <person name="Yanf M."/>
            <person name="Daum C."/>
            <person name="Ng V."/>
            <person name="Clum A."/>
            <person name="Steindorff A."/>
            <person name="Ohm R."/>
            <person name="Martin F."/>
            <person name="Silar P."/>
            <person name="Natvig D."/>
            <person name="Lalanne C."/>
            <person name="Gautier V."/>
            <person name="Ament-velasquez S.L."/>
            <person name="Kruys A."/>
            <person name="Hutchinson M.I."/>
            <person name="Powell A.J."/>
            <person name="Barry K."/>
            <person name="Miller A.N."/>
            <person name="Grigoriev I.V."/>
            <person name="Debuchy R."/>
            <person name="Gladieux P."/>
            <person name="Thoren M.H."/>
            <person name="Johannesson H."/>
        </authorList>
    </citation>
    <scope>NUCLEOTIDE SEQUENCE</scope>
    <source>
        <strain evidence="2">SMH3187-1</strain>
    </source>
</reference>
<sequence length="109" mass="11590">MKLSSATFLALFAALSTAESCSYKSDDYGTLKGTCMKPSTCNTLGGYLKKDLCSGGSDNVCCIQKSCKAPKSITGFCTTIKNCDSIGFAKRVKNKCPGGDDVQCCYYDL</sequence>
<comment type="caution">
    <text evidence="2">The sequence shown here is derived from an EMBL/GenBank/DDBJ whole genome shotgun (WGS) entry which is preliminary data.</text>
</comment>
<feature type="signal peptide" evidence="1">
    <location>
        <begin position="1"/>
        <end position="18"/>
    </location>
</feature>
<evidence type="ECO:0000313" key="2">
    <source>
        <dbReference type="EMBL" id="KAK0745820.1"/>
    </source>
</evidence>
<gene>
    <name evidence="2" type="ORF">B0T18DRAFT_410227</name>
</gene>
<keyword evidence="1" id="KW-0732">Signal</keyword>
<proteinExistence type="predicted"/>
<feature type="chain" id="PRO_5041251525" evidence="1">
    <location>
        <begin position="19"/>
        <end position="109"/>
    </location>
</feature>
<dbReference type="EMBL" id="JAUKUD010000004">
    <property type="protein sequence ID" value="KAK0745820.1"/>
    <property type="molecule type" value="Genomic_DNA"/>
</dbReference>
<protein>
    <submittedName>
        <fullName evidence="2">Uncharacterized protein</fullName>
    </submittedName>
</protein>
<organism evidence="2 3">
    <name type="scientific">Schizothecium vesticola</name>
    <dbReference type="NCBI Taxonomy" id="314040"/>
    <lineage>
        <taxon>Eukaryota</taxon>
        <taxon>Fungi</taxon>
        <taxon>Dikarya</taxon>
        <taxon>Ascomycota</taxon>
        <taxon>Pezizomycotina</taxon>
        <taxon>Sordariomycetes</taxon>
        <taxon>Sordariomycetidae</taxon>
        <taxon>Sordariales</taxon>
        <taxon>Schizotheciaceae</taxon>
        <taxon>Schizothecium</taxon>
    </lineage>
</organism>
<name>A0AA40EUP0_9PEZI</name>
<dbReference type="Proteomes" id="UP001172155">
    <property type="component" value="Unassembled WGS sequence"/>
</dbReference>
<keyword evidence="3" id="KW-1185">Reference proteome</keyword>